<dbReference type="InterPro" id="IPR000571">
    <property type="entry name" value="Znf_CCCH"/>
</dbReference>
<evidence type="ECO:0000259" key="2">
    <source>
        <dbReference type="PROSITE" id="PS50103"/>
    </source>
</evidence>
<evidence type="ECO:0000313" key="4">
    <source>
        <dbReference type="Proteomes" id="UP000030746"/>
    </source>
</evidence>
<keyword evidence="1" id="KW-0863">Zinc-finger</keyword>
<keyword evidence="4" id="KW-1185">Reference proteome</keyword>
<dbReference type="RefSeq" id="XP_009047997.1">
    <property type="nucleotide sequence ID" value="XM_009049749.1"/>
</dbReference>
<feature type="zinc finger region" description="C3H1-type" evidence="1">
    <location>
        <begin position="115"/>
        <end position="142"/>
    </location>
</feature>
<evidence type="ECO:0000256" key="1">
    <source>
        <dbReference type="PROSITE-ProRule" id="PRU00723"/>
    </source>
</evidence>
<protein>
    <recommendedName>
        <fullName evidence="2">C3H1-type domain-containing protein</fullName>
    </recommendedName>
</protein>
<dbReference type="KEGG" id="lgi:LOTGIDRAFT_157539"/>
<sequence>MRQSAKVKPEQVTVPQWISANMRILKSLMERGDISSMGDVLDYMQYTEEIGEYFQIYSTPSVMLFDHRYRERQSKEKFRWATPDFHGVNFFLRPTNRPSLGNNKSVVSVHIPKDSKGQNICRDYQTESGCRRRFCKFSHVFTSEGCRQNHPKYLHKLITKGNSAISQ</sequence>
<dbReference type="GO" id="GO:0008270">
    <property type="term" value="F:zinc ion binding"/>
    <property type="evidence" value="ECO:0007669"/>
    <property type="project" value="UniProtKB-KW"/>
</dbReference>
<dbReference type="PROSITE" id="PS50103">
    <property type="entry name" value="ZF_C3H1"/>
    <property type="match status" value="1"/>
</dbReference>
<gene>
    <name evidence="3" type="ORF">LOTGIDRAFT_157539</name>
</gene>
<dbReference type="CTD" id="20237415"/>
<dbReference type="AlphaFoldDB" id="V4AVK7"/>
<dbReference type="Proteomes" id="UP000030746">
    <property type="component" value="Unassembled WGS sequence"/>
</dbReference>
<organism evidence="3 4">
    <name type="scientific">Lottia gigantea</name>
    <name type="common">Giant owl limpet</name>
    <dbReference type="NCBI Taxonomy" id="225164"/>
    <lineage>
        <taxon>Eukaryota</taxon>
        <taxon>Metazoa</taxon>
        <taxon>Spiralia</taxon>
        <taxon>Lophotrochozoa</taxon>
        <taxon>Mollusca</taxon>
        <taxon>Gastropoda</taxon>
        <taxon>Patellogastropoda</taxon>
        <taxon>Lottioidea</taxon>
        <taxon>Lottiidae</taxon>
        <taxon>Lottia</taxon>
    </lineage>
</organism>
<proteinExistence type="predicted"/>
<keyword evidence="1" id="KW-0479">Metal-binding</keyword>
<keyword evidence="1" id="KW-0862">Zinc</keyword>
<evidence type="ECO:0000313" key="3">
    <source>
        <dbReference type="EMBL" id="ESP01363.1"/>
    </source>
</evidence>
<reference evidence="3 4" key="1">
    <citation type="journal article" date="2013" name="Nature">
        <title>Insights into bilaterian evolution from three spiralian genomes.</title>
        <authorList>
            <person name="Simakov O."/>
            <person name="Marletaz F."/>
            <person name="Cho S.J."/>
            <person name="Edsinger-Gonzales E."/>
            <person name="Havlak P."/>
            <person name="Hellsten U."/>
            <person name="Kuo D.H."/>
            <person name="Larsson T."/>
            <person name="Lv J."/>
            <person name="Arendt D."/>
            <person name="Savage R."/>
            <person name="Osoegawa K."/>
            <person name="de Jong P."/>
            <person name="Grimwood J."/>
            <person name="Chapman J.A."/>
            <person name="Shapiro H."/>
            <person name="Aerts A."/>
            <person name="Otillar R.P."/>
            <person name="Terry A.Y."/>
            <person name="Boore J.L."/>
            <person name="Grigoriev I.V."/>
            <person name="Lindberg D.R."/>
            <person name="Seaver E.C."/>
            <person name="Weisblat D.A."/>
            <person name="Putnam N.H."/>
            <person name="Rokhsar D.S."/>
        </authorList>
    </citation>
    <scope>NUCLEOTIDE SEQUENCE [LARGE SCALE GENOMIC DNA]</scope>
</reference>
<dbReference type="EMBL" id="KB200521">
    <property type="protein sequence ID" value="ESP01363.1"/>
    <property type="molecule type" value="Genomic_DNA"/>
</dbReference>
<dbReference type="OrthoDB" id="10060908at2759"/>
<accession>V4AVK7</accession>
<name>V4AVK7_LOTGI</name>
<feature type="domain" description="C3H1-type" evidence="2">
    <location>
        <begin position="115"/>
        <end position="142"/>
    </location>
</feature>
<dbReference type="HOGENOM" id="CLU_1596364_0_0_1"/>
<dbReference type="GeneID" id="20237415"/>